<evidence type="ECO:0000313" key="2">
    <source>
        <dbReference type="Proteomes" id="UP001154282"/>
    </source>
</evidence>
<evidence type="ECO:0000313" key="1">
    <source>
        <dbReference type="EMBL" id="CAI0439226.1"/>
    </source>
</evidence>
<dbReference type="SUPFAM" id="SSF54928">
    <property type="entry name" value="RNA-binding domain, RBD"/>
    <property type="match status" value="1"/>
</dbReference>
<evidence type="ECO:0008006" key="3">
    <source>
        <dbReference type="Google" id="ProtNLM"/>
    </source>
</evidence>
<dbReference type="Proteomes" id="UP001154282">
    <property type="component" value="Unassembled WGS sequence"/>
</dbReference>
<proteinExistence type="predicted"/>
<protein>
    <recommendedName>
        <fullName evidence="3">RRM domain-containing protein</fullName>
    </recommendedName>
</protein>
<organism evidence="1 2">
    <name type="scientific">Linum tenue</name>
    <dbReference type="NCBI Taxonomy" id="586396"/>
    <lineage>
        <taxon>Eukaryota</taxon>
        <taxon>Viridiplantae</taxon>
        <taxon>Streptophyta</taxon>
        <taxon>Embryophyta</taxon>
        <taxon>Tracheophyta</taxon>
        <taxon>Spermatophyta</taxon>
        <taxon>Magnoliopsida</taxon>
        <taxon>eudicotyledons</taxon>
        <taxon>Gunneridae</taxon>
        <taxon>Pentapetalae</taxon>
        <taxon>rosids</taxon>
        <taxon>fabids</taxon>
        <taxon>Malpighiales</taxon>
        <taxon>Linaceae</taxon>
        <taxon>Linum</taxon>
    </lineage>
</organism>
<dbReference type="InterPro" id="IPR035979">
    <property type="entry name" value="RBD_domain_sf"/>
</dbReference>
<accession>A0AAV0M0B8</accession>
<dbReference type="InterPro" id="IPR012677">
    <property type="entry name" value="Nucleotide-bd_a/b_plait_sf"/>
</dbReference>
<comment type="caution">
    <text evidence="1">The sequence shown here is derived from an EMBL/GenBank/DDBJ whole genome shotgun (WGS) entry which is preliminary data.</text>
</comment>
<reference evidence="1" key="1">
    <citation type="submission" date="2022-08" db="EMBL/GenBank/DDBJ databases">
        <authorList>
            <person name="Gutierrez-Valencia J."/>
        </authorList>
    </citation>
    <scope>NUCLEOTIDE SEQUENCE</scope>
</reference>
<name>A0AAV0M0B8_9ROSI</name>
<dbReference type="GO" id="GO:0003676">
    <property type="term" value="F:nucleic acid binding"/>
    <property type="evidence" value="ECO:0007669"/>
    <property type="project" value="InterPro"/>
</dbReference>
<dbReference type="Gene3D" id="3.30.70.330">
    <property type="match status" value="1"/>
</dbReference>
<keyword evidence="2" id="KW-1185">Reference proteome</keyword>
<gene>
    <name evidence="1" type="ORF">LITE_LOCUS26075</name>
</gene>
<dbReference type="AlphaFoldDB" id="A0AAV0M0B8"/>
<dbReference type="EMBL" id="CAMGYJ010000006">
    <property type="protein sequence ID" value="CAI0439226.1"/>
    <property type="molecule type" value="Genomic_DNA"/>
</dbReference>
<sequence length="190" mass="20248">MPEDVEYRCFVGGLAWSTSDRGLKKAFDKYGNLVDAKLRNPNLAKVQDEIVILTEAVIVDAIVVQTMKVEAGVVVVVETASSVGNLDILLENVQVVKEQEEATGMVVEMKGMVVEMRGMEVEVAEMGAAMVLIGMETGMGGAAAEMAEAVGVKEVIDIVVTALDHMNGGVHEEMIQVSALKELPLSSALL</sequence>